<feature type="transmembrane region" description="Helical" evidence="6">
    <location>
        <begin position="240"/>
        <end position="260"/>
    </location>
</feature>
<dbReference type="GO" id="GO:0016020">
    <property type="term" value="C:membrane"/>
    <property type="evidence" value="ECO:0007669"/>
    <property type="project" value="UniProtKB-SubCell"/>
</dbReference>
<keyword evidence="4 6" id="KW-0472">Membrane</keyword>
<evidence type="ECO:0008006" key="9">
    <source>
        <dbReference type="Google" id="ProtNLM"/>
    </source>
</evidence>
<reference evidence="7 8" key="1">
    <citation type="journal article" date="2016" name="Mol. Biol. Evol.">
        <title>Comparative Genomics of Early-Diverging Mushroom-Forming Fungi Provides Insights into the Origins of Lignocellulose Decay Capabilities.</title>
        <authorList>
            <person name="Nagy L.G."/>
            <person name="Riley R."/>
            <person name="Tritt A."/>
            <person name="Adam C."/>
            <person name="Daum C."/>
            <person name="Floudas D."/>
            <person name="Sun H."/>
            <person name="Yadav J.S."/>
            <person name="Pangilinan J."/>
            <person name="Larsson K.H."/>
            <person name="Matsuura K."/>
            <person name="Barry K."/>
            <person name="Labutti K."/>
            <person name="Kuo R."/>
            <person name="Ohm R.A."/>
            <person name="Bhattacharya S.S."/>
            <person name="Shirouzu T."/>
            <person name="Yoshinaga Y."/>
            <person name="Martin F.M."/>
            <person name="Grigoriev I.V."/>
            <person name="Hibbett D.S."/>
        </authorList>
    </citation>
    <scope>NUCLEOTIDE SEQUENCE [LARGE SCALE GENOMIC DNA]</scope>
    <source>
        <strain evidence="7 8">TUFC12733</strain>
    </source>
</reference>
<accession>A0A167HDJ6</accession>
<dbReference type="InterPro" id="IPR018499">
    <property type="entry name" value="Tetraspanin/Peripherin"/>
</dbReference>
<comment type="subcellular location">
    <subcellularLocation>
        <location evidence="1">Membrane</location>
        <topology evidence="1">Multi-pass membrane protein</topology>
    </subcellularLocation>
</comment>
<feature type="region of interest" description="Disordered" evidence="5">
    <location>
        <begin position="1"/>
        <end position="58"/>
    </location>
</feature>
<evidence type="ECO:0000256" key="6">
    <source>
        <dbReference type="SAM" id="Phobius"/>
    </source>
</evidence>
<feature type="transmembrane region" description="Helical" evidence="6">
    <location>
        <begin position="169"/>
        <end position="191"/>
    </location>
</feature>
<dbReference type="EMBL" id="KV417322">
    <property type="protein sequence ID" value="KZO91512.1"/>
    <property type="molecule type" value="Genomic_DNA"/>
</dbReference>
<evidence type="ECO:0000256" key="2">
    <source>
        <dbReference type="ARBA" id="ARBA00022692"/>
    </source>
</evidence>
<organism evidence="7 8">
    <name type="scientific">Calocera viscosa (strain TUFC12733)</name>
    <dbReference type="NCBI Taxonomy" id="1330018"/>
    <lineage>
        <taxon>Eukaryota</taxon>
        <taxon>Fungi</taxon>
        <taxon>Dikarya</taxon>
        <taxon>Basidiomycota</taxon>
        <taxon>Agaricomycotina</taxon>
        <taxon>Dacrymycetes</taxon>
        <taxon>Dacrymycetales</taxon>
        <taxon>Dacrymycetaceae</taxon>
        <taxon>Calocera</taxon>
    </lineage>
</organism>
<feature type="compositionally biased region" description="Low complexity" evidence="5">
    <location>
        <begin position="14"/>
        <end position="28"/>
    </location>
</feature>
<evidence type="ECO:0000256" key="5">
    <source>
        <dbReference type="SAM" id="MobiDB-lite"/>
    </source>
</evidence>
<dbReference type="Proteomes" id="UP000076738">
    <property type="component" value="Unassembled WGS sequence"/>
</dbReference>
<evidence type="ECO:0000313" key="7">
    <source>
        <dbReference type="EMBL" id="KZO91512.1"/>
    </source>
</evidence>
<dbReference type="STRING" id="1330018.A0A167HDJ6"/>
<evidence type="ECO:0000313" key="8">
    <source>
        <dbReference type="Proteomes" id="UP000076738"/>
    </source>
</evidence>
<evidence type="ECO:0000256" key="3">
    <source>
        <dbReference type="ARBA" id="ARBA00022989"/>
    </source>
</evidence>
<feature type="region of interest" description="Disordered" evidence="5">
    <location>
        <begin position="400"/>
        <end position="452"/>
    </location>
</feature>
<feature type="compositionally biased region" description="Polar residues" evidence="5">
    <location>
        <begin position="48"/>
        <end position="58"/>
    </location>
</feature>
<dbReference type="AlphaFoldDB" id="A0A167HDJ6"/>
<keyword evidence="3 6" id="KW-1133">Transmembrane helix</keyword>
<feature type="compositionally biased region" description="Basic and acidic residues" evidence="5">
    <location>
        <begin position="436"/>
        <end position="452"/>
    </location>
</feature>
<dbReference type="OrthoDB" id="2156690at2759"/>
<feature type="transmembrane region" description="Helical" evidence="6">
    <location>
        <begin position="335"/>
        <end position="356"/>
    </location>
</feature>
<proteinExistence type="predicted"/>
<feature type="transmembrane region" description="Helical" evidence="6">
    <location>
        <begin position="211"/>
        <end position="233"/>
    </location>
</feature>
<evidence type="ECO:0000256" key="4">
    <source>
        <dbReference type="ARBA" id="ARBA00023136"/>
    </source>
</evidence>
<sequence>MADAWQKVRRASASSGPPTIPPRISTTRVSFDNDASRLTPPSVPFAASPSTSSGLRPPSLQSLVFQQSASSSLPSLASPSNSHLHAPSLSLNYIPAKFSRPHSPGSRLHNRKSAIQQLKTSQPRGGGRAAFALAESRMPEEGDEDYDGWITGKDEGKPKPRLRWNRFKWALFVTNLLMTAYTLTALVFLLLTWFNTLPDADVIRTANRSELIISTVAASLGLLTSLIGWSGILLNNRAFLAIYCVLLWVSFAFLCAPGYITYKRRAFNLEGKINSQWSRGIGVQGRLKIQNQLKCCGYYSPFVEATISQTCYARSTLPGCKAKFLKFERTALENWYTIAFALVPLNLTAIVVSLLCSNHITYRFGKGMMPQAYRLNMSSMAVLMDNYANVLAEQYNLPASSSDEGLRRPRTGSQGLDTLYYDKYADGPAPSIGEQSKSDSYEMEETKRVTAS</sequence>
<protein>
    <recommendedName>
        <fullName evidence="9">Tetraspanin Tsp2</fullName>
    </recommendedName>
</protein>
<keyword evidence="8" id="KW-1185">Reference proteome</keyword>
<keyword evidence="2 6" id="KW-0812">Transmembrane</keyword>
<name>A0A167HDJ6_CALVF</name>
<gene>
    <name evidence="7" type="ORF">CALVIDRAFT_541797</name>
</gene>
<evidence type="ECO:0000256" key="1">
    <source>
        <dbReference type="ARBA" id="ARBA00004141"/>
    </source>
</evidence>
<dbReference type="Pfam" id="PF00335">
    <property type="entry name" value="Tetraspanin"/>
    <property type="match status" value="1"/>
</dbReference>